<dbReference type="Proteomes" id="UP000677234">
    <property type="component" value="Chromosome"/>
</dbReference>
<sequence length="236" mass="26508">MTLKQPARMSLAEQVAHQMDSMIRTGKWPVGTRIPPEPELVNQLGVSRNTVREAVRALVHTGMLETRQGDGTYVSSSSDLGAALQRRCKRSNIVETLEVRSALEQEAARLAALRRTEEDVEEMLRWLRASDAAETIEQYIDADMKLHQSIIRAADNSILTELYEHMTEAIHRSIGETVERMIFSPASERFVAHKKIHKEMVEAIIDREPEAATQAVRAHIEASQQAMLRQEQGGSA</sequence>
<dbReference type="AlphaFoldDB" id="A0A7T5EIB0"/>
<dbReference type="Gene3D" id="1.10.10.10">
    <property type="entry name" value="Winged helix-like DNA-binding domain superfamily/Winged helix DNA-binding domain"/>
    <property type="match status" value="1"/>
</dbReference>
<reference evidence="6" key="2">
    <citation type="submission" date="2021-04" db="EMBL/GenBank/DDBJ databases">
        <title>Brevibacillus composti FJAT-54423, complete genome.</title>
        <authorList>
            <person name="Tang R."/>
        </authorList>
    </citation>
    <scope>NUCLEOTIDE SEQUENCE</scope>
    <source>
        <strain evidence="6">FJAT-54424</strain>
    </source>
</reference>
<dbReference type="EMBL" id="CP066308">
    <property type="protein sequence ID" value="QQE73146.1"/>
    <property type="molecule type" value="Genomic_DNA"/>
</dbReference>
<dbReference type="Pfam" id="PF00392">
    <property type="entry name" value="GntR"/>
    <property type="match status" value="1"/>
</dbReference>
<dbReference type="InterPro" id="IPR000524">
    <property type="entry name" value="Tscrpt_reg_HTH_GntR"/>
</dbReference>
<dbReference type="GO" id="GO:0003677">
    <property type="term" value="F:DNA binding"/>
    <property type="evidence" value="ECO:0007669"/>
    <property type="project" value="UniProtKB-KW"/>
</dbReference>
<proteinExistence type="predicted"/>
<evidence type="ECO:0000256" key="1">
    <source>
        <dbReference type="ARBA" id="ARBA00023015"/>
    </source>
</evidence>
<dbReference type="InterPro" id="IPR008920">
    <property type="entry name" value="TF_FadR/GntR_C"/>
</dbReference>
<dbReference type="SUPFAM" id="SSF48008">
    <property type="entry name" value="GntR ligand-binding domain-like"/>
    <property type="match status" value="1"/>
</dbReference>
<dbReference type="SUPFAM" id="SSF46785">
    <property type="entry name" value="Winged helix' DNA-binding domain"/>
    <property type="match status" value="1"/>
</dbReference>
<accession>A0A7T5EIB0</accession>
<keyword evidence="1" id="KW-0805">Transcription regulation</keyword>
<evidence type="ECO:0000313" key="5">
    <source>
        <dbReference type="EMBL" id="QQE73146.1"/>
    </source>
</evidence>
<keyword evidence="8" id="KW-1185">Reference proteome</keyword>
<evidence type="ECO:0000256" key="2">
    <source>
        <dbReference type="ARBA" id="ARBA00023125"/>
    </source>
</evidence>
<keyword evidence="3" id="KW-0804">Transcription</keyword>
<dbReference type="PANTHER" id="PTHR43537">
    <property type="entry name" value="TRANSCRIPTIONAL REGULATOR, GNTR FAMILY"/>
    <property type="match status" value="1"/>
</dbReference>
<dbReference type="SMART" id="SM00895">
    <property type="entry name" value="FCD"/>
    <property type="match status" value="1"/>
</dbReference>
<dbReference type="RefSeq" id="WP_198826776.1">
    <property type="nucleotide sequence ID" value="NZ_CP066308.1"/>
</dbReference>
<keyword evidence="2" id="KW-0238">DNA-binding</keyword>
<dbReference type="CDD" id="cd07377">
    <property type="entry name" value="WHTH_GntR"/>
    <property type="match status" value="1"/>
</dbReference>
<dbReference type="InterPro" id="IPR011711">
    <property type="entry name" value="GntR_C"/>
</dbReference>
<dbReference type="Proteomes" id="UP000595847">
    <property type="component" value="Chromosome"/>
</dbReference>
<evidence type="ECO:0000256" key="3">
    <source>
        <dbReference type="ARBA" id="ARBA00023163"/>
    </source>
</evidence>
<evidence type="ECO:0000259" key="4">
    <source>
        <dbReference type="PROSITE" id="PS50949"/>
    </source>
</evidence>
<dbReference type="PANTHER" id="PTHR43537:SF47">
    <property type="entry name" value="REGULATORY PROTEIN GNTR HTH"/>
    <property type="match status" value="1"/>
</dbReference>
<dbReference type="GO" id="GO:0003700">
    <property type="term" value="F:DNA-binding transcription factor activity"/>
    <property type="evidence" value="ECO:0007669"/>
    <property type="project" value="InterPro"/>
</dbReference>
<name>A0A7T5EIB0_9BACL</name>
<reference evidence="5 7" key="1">
    <citation type="submission" date="2020-12" db="EMBL/GenBank/DDBJ databases">
        <title>strain FJAT-54423T represents a novel species of the genus Brevibacillus.</title>
        <authorList>
            <person name="Tang R."/>
        </authorList>
    </citation>
    <scope>NUCLEOTIDE SEQUENCE [LARGE SCALE GENOMIC DNA]</scope>
    <source>
        <strain evidence="5 7">FJAT-54423</strain>
    </source>
</reference>
<gene>
    <name evidence="5" type="ORF">JD108_14635</name>
    <name evidence="6" type="ORF">KDJ56_14580</name>
</gene>
<dbReference type="Pfam" id="PF07729">
    <property type="entry name" value="FCD"/>
    <property type="match status" value="1"/>
</dbReference>
<dbReference type="InterPro" id="IPR036390">
    <property type="entry name" value="WH_DNA-bd_sf"/>
</dbReference>
<evidence type="ECO:0000313" key="7">
    <source>
        <dbReference type="Proteomes" id="UP000595847"/>
    </source>
</evidence>
<dbReference type="SMART" id="SM00345">
    <property type="entry name" value="HTH_GNTR"/>
    <property type="match status" value="1"/>
</dbReference>
<feature type="domain" description="HTH gntR-type" evidence="4">
    <location>
        <begin position="9"/>
        <end position="77"/>
    </location>
</feature>
<protein>
    <submittedName>
        <fullName evidence="5">FadR family transcriptional regulator</fullName>
    </submittedName>
</protein>
<dbReference type="EMBL" id="CP073708">
    <property type="protein sequence ID" value="QUO40224.1"/>
    <property type="molecule type" value="Genomic_DNA"/>
</dbReference>
<evidence type="ECO:0000313" key="6">
    <source>
        <dbReference type="EMBL" id="QUO40224.1"/>
    </source>
</evidence>
<dbReference type="KEGG" id="bcop:JD108_14635"/>
<dbReference type="PRINTS" id="PR00035">
    <property type="entry name" value="HTHGNTR"/>
</dbReference>
<dbReference type="Gene3D" id="1.20.120.530">
    <property type="entry name" value="GntR ligand-binding domain-like"/>
    <property type="match status" value="1"/>
</dbReference>
<evidence type="ECO:0000313" key="8">
    <source>
        <dbReference type="Proteomes" id="UP000677234"/>
    </source>
</evidence>
<dbReference type="InterPro" id="IPR036388">
    <property type="entry name" value="WH-like_DNA-bd_sf"/>
</dbReference>
<dbReference type="PROSITE" id="PS50949">
    <property type="entry name" value="HTH_GNTR"/>
    <property type="match status" value="1"/>
</dbReference>
<organism evidence="5 7">
    <name type="scientific">Brevibacillus composti</name>
    <dbReference type="NCBI Taxonomy" id="2796470"/>
    <lineage>
        <taxon>Bacteria</taxon>
        <taxon>Bacillati</taxon>
        <taxon>Bacillota</taxon>
        <taxon>Bacilli</taxon>
        <taxon>Bacillales</taxon>
        <taxon>Paenibacillaceae</taxon>
        <taxon>Brevibacillus</taxon>
    </lineage>
</organism>